<organism evidence="2 3">
    <name type="scientific">Dysgonomonas macrotermitis</name>
    <dbReference type="NCBI Taxonomy" id="1346286"/>
    <lineage>
        <taxon>Bacteria</taxon>
        <taxon>Pseudomonadati</taxon>
        <taxon>Bacteroidota</taxon>
        <taxon>Bacteroidia</taxon>
        <taxon>Bacteroidales</taxon>
        <taxon>Dysgonomonadaceae</taxon>
        <taxon>Dysgonomonas</taxon>
    </lineage>
</organism>
<proteinExistence type="predicted"/>
<accession>A0A1M5FUP1</accession>
<keyword evidence="1" id="KW-0732">Signal</keyword>
<name>A0A1M5FUP1_9BACT</name>
<dbReference type="AlphaFoldDB" id="A0A1M5FUP1"/>
<dbReference type="STRING" id="1346286.SAMN05444362_112121"/>
<dbReference type="RefSeq" id="WP_062180679.1">
    <property type="nucleotide sequence ID" value="NZ_BBXL01000011.1"/>
</dbReference>
<dbReference type="Proteomes" id="UP000184480">
    <property type="component" value="Unassembled WGS sequence"/>
</dbReference>
<evidence type="ECO:0000256" key="1">
    <source>
        <dbReference type="SAM" id="SignalP"/>
    </source>
</evidence>
<sequence>MRNRLLVSILMGVILFYTSCSNDDDDAPFLGANVKVTVKNLAGVEQKDVVVYMFKELEPDESTDPGSATKTETTNDEGIAYFKLNLTELNITESKTNLYFAVYYKVGDDLILKAGDESVVVKRNDEKSITITIPI</sequence>
<evidence type="ECO:0000313" key="3">
    <source>
        <dbReference type="Proteomes" id="UP000184480"/>
    </source>
</evidence>
<dbReference type="EMBL" id="FQUC01000012">
    <property type="protein sequence ID" value="SHF95186.1"/>
    <property type="molecule type" value="Genomic_DNA"/>
</dbReference>
<feature type="signal peptide" evidence="1">
    <location>
        <begin position="1"/>
        <end position="22"/>
    </location>
</feature>
<feature type="chain" id="PRO_5009910260" evidence="1">
    <location>
        <begin position="23"/>
        <end position="135"/>
    </location>
</feature>
<evidence type="ECO:0000313" key="2">
    <source>
        <dbReference type="EMBL" id="SHF95186.1"/>
    </source>
</evidence>
<dbReference type="OrthoDB" id="997995at2"/>
<reference evidence="3" key="1">
    <citation type="submission" date="2016-11" db="EMBL/GenBank/DDBJ databases">
        <authorList>
            <person name="Varghese N."/>
            <person name="Submissions S."/>
        </authorList>
    </citation>
    <scope>NUCLEOTIDE SEQUENCE [LARGE SCALE GENOMIC DNA]</scope>
    <source>
        <strain evidence="3">DSM 27370</strain>
    </source>
</reference>
<gene>
    <name evidence="2" type="ORF">SAMN05444362_112121</name>
</gene>
<keyword evidence="3" id="KW-1185">Reference proteome</keyword>
<protein>
    <submittedName>
        <fullName evidence="2">Uncharacterized protein</fullName>
    </submittedName>
</protein>